<comment type="caution">
    <text evidence="1">The sequence shown here is derived from an EMBL/GenBank/DDBJ whole genome shotgun (WGS) entry which is preliminary data.</text>
</comment>
<proteinExistence type="predicted"/>
<organism evidence="1 2">
    <name type="scientific">Oopsacas minuta</name>
    <dbReference type="NCBI Taxonomy" id="111878"/>
    <lineage>
        <taxon>Eukaryota</taxon>
        <taxon>Metazoa</taxon>
        <taxon>Porifera</taxon>
        <taxon>Hexactinellida</taxon>
        <taxon>Hexasterophora</taxon>
        <taxon>Lyssacinosida</taxon>
        <taxon>Leucopsacidae</taxon>
        <taxon>Oopsacas</taxon>
    </lineage>
</organism>
<accession>A0AAV7JJT5</accession>
<dbReference type="AlphaFoldDB" id="A0AAV7JJT5"/>
<sequence>MNASIEVTSTTDIQNTLPKLRTYFCQLLEELKIRRENDRESDKRVKELVSLQHGLEEKLEEGAFRLQRLQAEQTSKLEEQRRMFEDQIKDSDEEKMKAQLFSDTSMKETKSLRDEIRKLHVRNIINEYTNL</sequence>
<reference evidence="1 2" key="1">
    <citation type="journal article" date="2023" name="BMC Biol.">
        <title>The compact genome of the sponge Oopsacas minuta (Hexactinellida) is lacking key metazoan core genes.</title>
        <authorList>
            <person name="Santini S."/>
            <person name="Schenkelaars Q."/>
            <person name="Jourda C."/>
            <person name="Duchesne M."/>
            <person name="Belahbib H."/>
            <person name="Rocher C."/>
            <person name="Selva M."/>
            <person name="Riesgo A."/>
            <person name="Vervoort M."/>
            <person name="Leys S.P."/>
            <person name="Kodjabachian L."/>
            <person name="Le Bivic A."/>
            <person name="Borchiellini C."/>
            <person name="Claverie J.M."/>
            <person name="Renard E."/>
        </authorList>
    </citation>
    <scope>NUCLEOTIDE SEQUENCE [LARGE SCALE GENOMIC DNA]</scope>
    <source>
        <strain evidence="1">SPO-2</strain>
    </source>
</reference>
<evidence type="ECO:0000313" key="1">
    <source>
        <dbReference type="EMBL" id="KAI6648952.1"/>
    </source>
</evidence>
<dbReference type="EMBL" id="JAKMXF010000324">
    <property type="protein sequence ID" value="KAI6648952.1"/>
    <property type="molecule type" value="Genomic_DNA"/>
</dbReference>
<dbReference type="Proteomes" id="UP001165289">
    <property type="component" value="Unassembled WGS sequence"/>
</dbReference>
<evidence type="ECO:0000313" key="2">
    <source>
        <dbReference type="Proteomes" id="UP001165289"/>
    </source>
</evidence>
<keyword evidence="2" id="KW-1185">Reference proteome</keyword>
<name>A0AAV7JJT5_9METZ</name>
<gene>
    <name evidence="1" type="ORF">LOD99_7025</name>
</gene>
<protein>
    <submittedName>
        <fullName evidence="1">Uncharacterized protein</fullName>
    </submittedName>
</protein>